<dbReference type="EMBL" id="CP036526">
    <property type="protein sequence ID" value="QDT11425.1"/>
    <property type="molecule type" value="Genomic_DNA"/>
</dbReference>
<keyword evidence="2" id="KW-1185">Reference proteome</keyword>
<protein>
    <recommendedName>
        <fullName evidence="3">Fimbrial assembly protein (PilN)</fullName>
    </recommendedName>
</protein>
<organism evidence="1 2">
    <name type="scientific">Stieleria marina</name>
    <dbReference type="NCBI Taxonomy" id="1930275"/>
    <lineage>
        <taxon>Bacteria</taxon>
        <taxon>Pseudomonadati</taxon>
        <taxon>Planctomycetota</taxon>
        <taxon>Planctomycetia</taxon>
        <taxon>Pirellulales</taxon>
        <taxon>Pirellulaceae</taxon>
        <taxon>Stieleria</taxon>
    </lineage>
</organism>
<dbReference type="Proteomes" id="UP000319817">
    <property type="component" value="Chromosome"/>
</dbReference>
<dbReference type="AlphaFoldDB" id="A0A517NWB3"/>
<sequence>MVGNGIQMNTTETARDLLDAANLEGATIERRRSPRQKVRRDRRKGVERSVAMEISPSGIALVIVETNAEQQTSKMIIDRVRFPRDCGPSLGNWTDRTLSETLCEIAAKHQLSGQAVKICLGGAPCVTRVVVGANDDVDSEVADLKERTDRYIGMGRGEKVSCETSARIDAKRKRVWVTVAVRVVVDAIAEAIRSAGMRLAHMEHTMLVLCQILHDYEKDTTEPVLLIVDELGRMDLGISYAGQLLLDYRPAMPDRSVAEGAIVQRHIKCLRRYIWSQMPDIDASLSNIFVTGTESERAALYKSLDDQQELHRHHFPLQELCAGFEIEGEVSEDPGVMAAIGLARSSAESIAGTRNNLVSTLVANYRIPWKSVFRSTWPIAASIVLALVLALSANHHRKVATQIEHQIDHLSSTDTEVRRMRFLIDQHRHRNAQVESIERNIHDPRWAHVLWETGALLPHGAWLDSVHINHSGETHIVGASFTSEAIYDYIDQLKATGVYDSVVLDATSLSRVGNGPAYRFEISAQINHAIDQGRAQTFARTHSRSIHRG</sequence>
<evidence type="ECO:0000313" key="2">
    <source>
        <dbReference type="Proteomes" id="UP000319817"/>
    </source>
</evidence>
<name>A0A517NWB3_9BACT</name>
<proteinExistence type="predicted"/>
<evidence type="ECO:0008006" key="3">
    <source>
        <dbReference type="Google" id="ProtNLM"/>
    </source>
</evidence>
<dbReference type="Pfam" id="PF05137">
    <property type="entry name" value="PilN"/>
    <property type="match status" value="1"/>
</dbReference>
<gene>
    <name evidence="1" type="ORF">K239x_34220</name>
</gene>
<dbReference type="InterPro" id="IPR007813">
    <property type="entry name" value="PilN"/>
</dbReference>
<evidence type="ECO:0000313" key="1">
    <source>
        <dbReference type="EMBL" id="QDT11425.1"/>
    </source>
</evidence>
<accession>A0A517NWB3</accession>
<reference evidence="1 2" key="1">
    <citation type="submission" date="2019-02" db="EMBL/GenBank/DDBJ databases">
        <title>Deep-cultivation of Planctomycetes and their phenomic and genomic characterization uncovers novel biology.</title>
        <authorList>
            <person name="Wiegand S."/>
            <person name="Jogler M."/>
            <person name="Boedeker C."/>
            <person name="Pinto D."/>
            <person name="Vollmers J."/>
            <person name="Rivas-Marin E."/>
            <person name="Kohn T."/>
            <person name="Peeters S.H."/>
            <person name="Heuer A."/>
            <person name="Rast P."/>
            <person name="Oberbeckmann S."/>
            <person name="Bunk B."/>
            <person name="Jeske O."/>
            <person name="Meyerdierks A."/>
            <person name="Storesund J.E."/>
            <person name="Kallscheuer N."/>
            <person name="Luecker S."/>
            <person name="Lage O.M."/>
            <person name="Pohl T."/>
            <person name="Merkel B.J."/>
            <person name="Hornburger P."/>
            <person name="Mueller R.-W."/>
            <person name="Bruemmer F."/>
            <person name="Labrenz M."/>
            <person name="Spormann A.M."/>
            <person name="Op den Camp H."/>
            <person name="Overmann J."/>
            <person name="Amann R."/>
            <person name="Jetten M.S.M."/>
            <person name="Mascher T."/>
            <person name="Medema M.H."/>
            <person name="Devos D.P."/>
            <person name="Kaster A.-K."/>
            <person name="Ovreas L."/>
            <person name="Rohde M."/>
            <person name="Galperin M.Y."/>
            <person name="Jogler C."/>
        </authorList>
    </citation>
    <scope>NUCLEOTIDE SEQUENCE [LARGE SCALE GENOMIC DNA]</scope>
    <source>
        <strain evidence="1 2">K23_9</strain>
    </source>
</reference>